<accession>A0ABV3LA47</accession>
<dbReference type="InterPro" id="IPR050490">
    <property type="entry name" value="Bact_solute-bd_prot1"/>
</dbReference>
<evidence type="ECO:0000313" key="9">
    <source>
        <dbReference type="EMBL" id="MEV8468440.1"/>
    </source>
</evidence>
<dbReference type="InterPro" id="IPR006061">
    <property type="entry name" value="SBP_1_CS"/>
</dbReference>
<evidence type="ECO:0000256" key="1">
    <source>
        <dbReference type="ARBA" id="ARBA00004418"/>
    </source>
</evidence>
<dbReference type="PANTHER" id="PTHR43649">
    <property type="entry name" value="ARABINOSE-BINDING PROTEIN-RELATED"/>
    <property type="match status" value="1"/>
</dbReference>
<gene>
    <name evidence="9" type="ORF">AB0T83_16820</name>
</gene>
<dbReference type="RefSeq" id="WP_366194393.1">
    <property type="nucleotide sequence ID" value="NZ_JBFBVU010000029.1"/>
</dbReference>
<feature type="chain" id="PRO_5045217779" description="Probable sugar-binding periplasmic protein" evidence="8">
    <location>
        <begin position="24"/>
        <end position="418"/>
    </location>
</feature>
<dbReference type="Pfam" id="PF13416">
    <property type="entry name" value="SBP_bac_8"/>
    <property type="match status" value="1"/>
</dbReference>
<evidence type="ECO:0000256" key="3">
    <source>
        <dbReference type="ARBA" id="ARBA00022448"/>
    </source>
</evidence>
<feature type="signal peptide" evidence="8">
    <location>
        <begin position="1"/>
        <end position="23"/>
    </location>
</feature>
<dbReference type="Proteomes" id="UP001553161">
    <property type="component" value="Unassembled WGS sequence"/>
</dbReference>
<reference evidence="9 10" key="1">
    <citation type="submission" date="2024-07" db="EMBL/GenBank/DDBJ databases">
        <authorList>
            <person name="Kang M."/>
        </authorList>
    </citation>
    <scope>NUCLEOTIDE SEQUENCE [LARGE SCALE GENOMIC DNA]</scope>
    <source>
        <strain evidence="9 10">DFM31</strain>
    </source>
</reference>
<evidence type="ECO:0000256" key="7">
    <source>
        <dbReference type="SAM" id="MobiDB-lite"/>
    </source>
</evidence>
<dbReference type="PANTHER" id="PTHR43649:SF28">
    <property type="entry name" value="BINDING PROTEIN COMPONENT OF ABC SUGAR TRANSPORTER-RELATED"/>
    <property type="match status" value="1"/>
</dbReference>
<organism evidence="9 10">
    <name type="scientific">Meridianimarinicoccus marinus</name>
    <dbReference type="NCBI Taxonomy" id="3231483"/>
    <lineage>
        <taxon>Bacteria</taxon>
        <taxon>Pseudomonadati</taxon>
        <taxon>Pseudomonadota</taxon>
        <taxon>Alphaproteobacteria</taxon>
        <taxon>Rhodobacterales</taxon>
        <taxon>Paracoccaceae</taxon>
        <taxon>Meridianimarinicoccus</taxon>
    </lineage>
</organism>
<dbReference type="InterPro" id="IPR006059">
    <property type="entry name" value="SBP"/>
</dbReference>
<evidence type="ECO:0000256" key="4">
    <source>
        <dbReference type="ARBA" id="ARBA00022729"/>
    </source>
</evidence>
<sequence>MKLNTLKGALLVTTLLSGTAAMAQDAELIIESWRNDDLTIWQDKIIPAFEAAHPGIKLKFTPSAPAEYNAVLNSKLDAGSAGDIITCRPFDASLALYDAGHLTDLSGLEGMANFSDVAKSGWSTDDGSATYCVPMASVIHGFIYNKDAFAELGLEVPTTEAEFFAVLDAIAEDGGYTPMAMGTNDQWEAATMGYNNIGPNYWKGEEGRNALLAGEQKLTDEGWVAPFRQLAKWGDYLGYGYEAQTYPDSQNIFTLGRAAIYPAGSWEISGFNAQADFEMGAFNPPVPNAGDTCYISDHTDIGIGMNAATEHPEAAATFLNWVASSEFSNIFANALPGFFPLSNAPVNLEDPLAQEFISWRDKCESSIRSTYQILSRGTPNLENETWNASVAVIKGEESPEDAAQRLQDGLSSWYAPQQ</sequence>
<comment type="function">
    <text evidence="5">Part of a binding-protein-dependent transport system for a sugar.</text>
</comment>
<dbReference type="Gene3D" id="3.40.190.10">
    <property type="entry name" value="Periplasmic binding protein-like II"/>
    <property type="match status" value="2"/>
</dbReference>
<evidence type="ECO:0000256" key="6">
    <source>
        <dbReference type="ARBA" id="ARBA00049753"/>
    </source>
</evidence>
<evidence type="ECO:0000256" key="8">
    <source>
        <dbReference type="SAM" id="SignalP"/>
    </source>
</evidence>
<name>A0ABV3LA47_9RHOB</name>
<evidence type="ECO:0000313" key="10">
    <source>
        <dbReference type="Proteomes" id="UP001553161"/>
    </source>
</evidence>
<comment type="caution">
    <text evidence="9">The sequence shown here is derived from an EMBL/GenBank/DDBJ whole genome shotgun (WGS) entry which is preliminary data.</text>
</comment>
<evidence type="ECO:0000256" key="2">
    <source>
        <dbReference type="ARBA" id="ARBA00008520"/>
    </source>
</evidence>
<protein>
    <recommendedName>
        <fullName evidence="6">Probable sugar-binding periplasmic protein</fullName>
    </recommendedName>
</protein>
<evidence type="ECO:0000256" key="5">
    <source>
        <dbReference type="ARBA" id="ARBA00049629"/>
    </source>
</evidence>
<dbReference type="SUPFAM" id="SSF53850">
    <property type="entry name" value="Periplasmic binding protein-like II"/>
    <property type="match status" value="1"/>
</dbReference>
<feature type="region of interest" description="Disordered" evidence="7">
    <location>
        <begin position="397"/>
        <end position="418"/>
    </location>
</feature>
<proteinExistence type="inferred from homology"/>
<keyword evidence="4 8" id="KW-0732">Signal</keyword>
<dbReference type="PROSITE" id="PS01037">
    <property type="entry name" value="SBP_BACTERIAL_1"/>
    <property type="match status" value="1"/>
</dbReference>
<comment type="subcellular location">
    <subcellularLocation>
        <location evidence="1">Periplasm</location>
    </subcellularLocation>
</comment>
<comment type="similarity">
    <text evidence="2">Belongs to the bacterial solute-binding protein 1 family.</text>
</comment>
<dbReference type="EMBL" id="JBFBVU010000029">
    <property type="protein sequence ID" value="MEV8468440.1"/>
    <property type="molecule type" value="Genomic_DNA"/>
</dbReference>
<keyword evidence="10" id="KW-1185">Reference proteome</keyword>
<keyword evidence="3" id="KW-0813">Transport</keyword>